<keyword evidence="2 5" id="KW-0436">Ligase</keyword>
<proteinExistence type="inferred from homology"/>
<reference evidence="5 6" key="1">
    <citation type="submission" date="2016-09" db="EMBL/GenBank/DDBJ databases">
        <title>Phylogenomics of Achromobacter.</title>
        <authorList>
            <person name="Jeukens J."/>
            <person name="Freschi L."/>
            <person name="Vincent A.T."/>
            <person name="Emond-Rheault J.-G."/>
            <person name="Kukavica-Ibrulj I."/>
            <person name="Charette S.J."/>
            <person name="Levesque R.C."/>
        </authorList>
    </citation>
    <scope>NUCLEOTIDE SEQUENCE [LARGE SCALE GENOMIC DNA]</scope>
    <source>
        <strain evidence="5 6">AUS488</strain>
    </source>
</reference>
<dbReference type="InterPro" id="IPR000873">
    <property type="entry name" value="AMP-dep_synth/lig_dom"/>
</dbReference>
<feature type="domain" description="AMP-binding enzyme C-terminal" evidence="4">
    <location>
        <begin position="427"/>
        <end position="502"/>
    </location>
</feature>
<accession>A0A1R1JQP6</accession>
<comment type="caution">
    <text evidence="5">The sequence shown here is derived from an EMBL/GenBank/DDBJ whole genome shotgun (WGS) entry which is preliminary data.</text>
</comment>
<dbReference type="Gene3D" id="3.40.50.12780">
    <property type="entry name" value="N-terminal domain of ligase-like"/>
    <property type="match status" value="1"/>
</dbReference>
<dbReference type="InterPro" id="IPR045851">
    <property type="entry name" value="AMP-bd_C_sf"/>
</dbReference>
<protein>
    <submittedName>
        <fullName evidence="5">Long-chain fatty acid--CoA ligase</fullName>
    </submittedName>
</protein>
<dbReference type="GO" id="GO:0016877">
    <property type="term" value="F:ligase activity, forming carbon-sulfur bonds"/>
    <property type="evidence" value="ECO:0007669"/>
    <property type="project" value="UniProtKB-ARBA"/>
</dbReference>
<evidence type="ECO:0000256" key="2">
    <source>
        <dbReference type="ARBA" id="ARBA00022598"/>
    </source>
</evidence>
<dbReference type="SUPFAM" id="SSF56801">
    <property type="entry name" value="Acetyl-CoA synthetase-like"/>
    <property type="match status" value="1"/>
</dbReference>
<evidence type="ECO:0000313" key="5">
    <source>
        <dbReference type="EMBL" id="OMG83413.1"/>
    </source>
</evidence>
<dbReference type="PANTHER" id="PTHR43767">
    <property type="entry name" value="LONG-CHAIN-FATTY-ACID--COA LIGASE"/>
    <property type="match status" value="1"/>
</dbReference>
<dbReference type="InterPro" id="IPR020845">
    <property type="entry name" value="AMP-binding_CS"/>
</dbReference>
<organism evidence="5 6">
    <name type="scientific">Alcaligenes xylosoxydans xylosoxydans</name>
    <name type="common">Achromobacter xylosoxidans</name>
    <dbReference type="NCBI Taxonomy" id="85698"/>
    <lineage>
        <taxon>Bacteria</taxon>
        <taxon>Pseudomonadati</taxon>
        <taxon>Pseudomonadota</taxon>
        <taxon>Betaproteobacteria</taxon>
        <taxon>Burkholderiales</taxon>
        <taxon>Alcaligenaceae</taxon>
        <taxon>Achromobacter</taxon>
    </lineage>
</organism>
<gene>
    <name evidence="5" type="ORF">BIZ92_11905</name>
</gene>
<accession>A0A0M7K647</accession>
<dbReference type="OrthoDB" id="9766486at2"/>
<dbReference type="InterPro" id="IPR042099">
    <property type="entry name" value="ANL_N_sf"/>
</dbReference>
<name>A0A0M7K647_ALCXX</name>
<comment type="similarity">
    <text evidence="1">Belongs to the ATP-dependent AMP-binding enzyme family.</text>
</comment>
<dbReference type="AlphaFoldDB" id="A0A0M7K647"/>
<evidence type="ECO:0000259" key="3">
    <source>
        <dbReference type="Pfam" id="PF00501"/>
    </source>
</evidence>
<dbReference type="InterPro" id="IPR025110">
    <property type="entry name" value="AMP-bd_C"/>
</dbReference>
<dbReference type="EMBL" id="MJMN01000024">
    <property type="protein sequence ID" value="OMG83413.1"/>
    <property type="molecule type" value="Genomic_DNA"/>
</dbReference>
<evidence type="ECO:0000259" key="4">
    <source>
        <dbReference type="Pfam" id="PF13193"/>
    </source>
</evidence>
<dbReference type="PANTHER" id="PTHR43767:SF7">
    <property type="entry name" value="MEDIUM_LONG-CHAIN-FATTY-ACID--COA LIGASE FADD8"/>
    <property type="match status" value="1"/>
</dbReference>
<feature type="domain" description="AMP-dependent synthetase/ligase" evidence="3">
    <location>
        <begin position="8"/>
        <end position="377"/>
    </location>
</feature>
<dbReference type="GeneID" id="75273070"/>
<evidence type="ECO:0000256" key="1">
    <source>
        <dbReference type="ARBA" id="ARBA00006432"/>
    </source>
</evidence>
<dbReference type="Proteomes" id="UP000187251">
    <property type="component" value="Unassembled WGS sequence"/>
</dbReference>
<sequence>MNLLDYFDAGATSHPDAPCFVDCGRDTPAVTYAQAGALTCQIARGLQALGLAPGFHGAVLSGNAGAAFVALLGVLRGGGVWLPVNARNSVETNIEFLQDMDCDVLFYQARYISQVAEIRGKVPRIRHYIALEEADGADLSIARLIQGQPPEMYAAPLQPRGLAMIMGTGGTTGRSKGVMLSHRNLTATMANHMSAMNITDCMTVLAAAPITHTAGLVSLPFMARGGRVVLMDGIDPQNLLKVIEQERVNMLFLPPTVIYTLLAQPNVRDFDFSALRYLMYGAAPMSPDKLAEAIDVFGPVMLQIYGQAEVPGAISVLRVEDHFIDGQVAPRQRLLSAGRRFPFTRVAVMDDDGSLLTQPGAVGEIVAQGDIVTEGYYKNPEATAEVQRHGWHCTGDVGYFDEQGFLFIVDRKKDMIVTGGFNVFSSEVEAAVMAHPAVKDCAVIGVPDDKWGEAVRAVIELRPGQSVEPQALIQFVKDRLGSIKAPKEVEIVAQLPRSAVGKVLKKEVRKKYWHAQERMVS</sequence>
<dbReference type="Pfam" id="PF13193">
    <property type="entry name" value="AMP-binding_C"/>
    <property type="match status" value="1"/>
</dbReference>
<dbReference type="Pfam" id="PF00501">
    <property type="entry name" value="AMP-binding"/>
    <property type="match status" value="1"/>
</dbReference>
<dbReference type="Gene3D" id="3.30.300.30">
    <property type="match status" value="1"/>
</dbReference>
<dbReference type="FunFam" id="3.30.300.30:FF:000008">
    <property type="entry name" value="2,3-dihydroxybenzoate-AMP ligase"/>
    <property type="match status" value="1"/>
</dbReference>
<dbReference type="InterPro" id="IPR050237">
    <property type="entry name" value="ATP-dep_AMP-bd_enzyme"/>
</dbReference>
<dbReference type="PROSITE" id="PS00455">
    <property type="entry name" value="AMP_BINDING"/>
    <property type="match status" value="1"/>
</dbReference>
<dbReference type="RefSeq" id="WP_016452566.1">
    <property type="nucleotide sequence ID" value="NZ_CP066291.1"/>
</dbReference>
<evidence type="ECO:0000313" key="6">
    <source>
        <dbReference type="Proteomes" id="UP000187251"/>
    </source>
</evidence>